<keyword evidence="2" id="KW-0406">Ion transport</keyword>
<keyword evidence="3" id="KW-1185">Reference proteome</keyword>
<comment type="caution">
    <text evidence="2">The sequence shown here is derived from an EMBL/GenBank/DDBJ whole genome shotgun (WGS) entry which is preliminary data.</text>
</comment>
<sequence>SVKVRTRGGDVAFGSVGKSGSFVTGGAKGQRRKCTRQSVTPGGSVVPLRPPHLPPTQPIRS</sequence>
<protein>
    <submittedName>
        <fullName evidence="2">ATP-sensitive inward rectifier potassium channel 8</fullName>
    </submittedName>
</protein>
<feature type="compositionally biased region" description="Pro residues" evidence="1">
    <location>
        <begin position="48"/>
        <end position="61"/>
    </location>
</feature>
<feature type="non-terminal residue" evidence="2">
    <location>
        <position position="1"/>
    </location>
</feature>
<dbReference type="GO" id="GO:0034220">
    <property type="term" value="P:monoatomic ion transmembrane transport"/>
    <property type="evidence" value="ECO:0007669"/>
    <property type="project" value="UniProtKB-KW"/>
</dbReference>
<organism evidence="2 3">
    <name type="scientific">Dissostichus eleginoides</name>
    <name type="common">Patagonian toothfish</name>
    <name type="synonym">Dissostichus amissus</name>
    <dbReference type="NCBI Taxonomy" id="100907"/>
    <lineage>
        <taxon>Eukaryota</taxon>
        <taxon>Metazoa</taxon>
        <taxon>Chordata</taxon>
        <taxon>Craniata</taxon>
        <taxon>Vertebrata</taxon>
        <taxon>Euteleostomi</taxon>
        <taxon>Actinopterygii</taxon>
        <taxon>Neopterygii</taxon>
        <taxon>Teleostei</taxon>
        <taxon>Neoteleostei</taxon>
        <taxon>Acanthomorphata</taxon>
        <taxon>Eupercaria</taxon>
        <taxon>Perciformes</taxon>
        <taxon>Notothenioidei</taxon>
        <taxon>Nototheniidae</taxon>
        <taxon>Dissostichus</taxon>
    </lineage>
</organism>
<evidence type="ECO:0000313" key="2">
    <source>
        <dbReference type="EMBL" id="KAK1904673.1"/>
    </source>
</evidence>
<evidence type="ECO:0000313" key="3">
    <source>
        <dbReference type="Proteomes" id="UP001228049"/>
    </source>
</evidence>
<keyword evidence="2" id="KW-0813">Transport</keyword>
<dbReference type="EMBL" id="JASDAP010000004">
    <property type="protein sequence ID" value="KAK1904673.1"/>
    <property type="molecule type" value="Genomic_DNA"/>
</dbReference>
<feature type="non-terminal residue" evidence="2">
    <location>
        <position position="61"/>
    </location>
</feature>
<name>A0AAD9CP98_DISEL</name>
<keyword evidence="2" id="KW-0407">Ion channel</keyword>
<feature type="region of interest" description="Disordered" evidence="1">
    <location>
        <begin position="1"/>
        <end position="61"/>
    </location>
</feature>
<dbReference type="Proteomes" id="UP001228049">
    <property type="component" value="Unassembled WGS sequence"/>
</dbReference>
<accession>A0AAD9CP98</accession>
<reference evidence="2" key="1">
    <citation type="submission" date="2023-04" db="EMBL/GenBank/DDBJ databases">
        <title>Chromosome-level genome of Chaenocephalus aceratus.</title>
        <authorList>
            <person name="Park H."/>
        </authorList>
    </citation>
    <scope>NUCLEOTIDE SEQUENCE</scope>
    <source>
        <strain evidence="2">DE</strain>
        <tissue evidence="2">Muscle</tissue>
    </source>
</reference>
<gene>
    <name evidence="2" type="ORF">KUDE01_011854</name>
</gene>
<dbReference type="AlphaFoldDB" id="A0AAD9CP98"/>
<evidence type="ECO:0000256" key="1">
    <source>
        <dbReference type="SAM" id="MobiDB-lite"/>
    </source>
</evidence>
<proteinExistence type="predicted"/>